<evidence type="ECO:0000256" key="4">
    <source>
        <dbReference type="ARBA" id="ARBA00022771"/>
    </source>
</evidence>
<evidence type="ECO:0000256" key="9">
    <source>
        <dbReference type="SAM" id="MobiDB-lite"/>
    </source>
</evidence>
<evidence type="ECO:0000256" key="6">
    <source>
        <dbReference type="ARBA" id="ARBA00023125"/>
    </source>
</evidence>
<dbReference type="PANTHER" id="PTHR24404">
    <property type="entry name" value="ZINC FINGER PROTEIN"/>
    <property type="match status" value="1"/>
</dbReference>
<dbReference type="STRING" id="6239.Y56A3A.28.1"/>
<protein>
    <submittedName>
        <fullName evidence="11">C2H2-type domain-containing protein</fullName>
    </submittedName>
</protein>
<feature type="compositionally biased region" description="Acidic residues" evidence="9">
    <location>
        <begin position="60"/>
        <end position="74"/>
    </location>
</feature>
<keyword evidence="6" id="KW-0238">DNA-binding</keyword>
<keyword evidence="2" id="KW-0479">Metal-binding</keyword>
<dbReference type="AlphaFoldDB" id="Q9U235"/>
<dbReference type="Gene3D" id="3.30.160.60">
    <property type="entry name" value="Classic Zinc Finger"/>
    <property type="match status" value="2"/>
</dbReference>
<keyword evidence="4 8" id="KW-0863">Zinc-finger</keyword>
<dbReference type="GO" id="GO:0008270">
    <property type="term" value="F:zinc ion binding"/>
    <property type="evidence" value="ECO:0007669"/>
    <property type="project" value="UniProtKB-KW"/>
</dbReference>
<feature type="region of interest" description="Disordered" evidence="9">
    <location>
        <begin position="151"/>
        <end position="180"/>
    </location>
</feature>
<reference evidence="11 12" key="1">
    <citation type="journal article" date="1998" name="Science">
        <title>Genome sequence of the nematode C. elegans: a platform for investigating biology.</title>
        <authorList>
            <consortium name="The C. elegans sequencing consortium"/>
            <person name="Sulson J.E."/>
            <person name="Waterston R."/>
        </authorList>
    </citation>
    <scope>NUCLEOTIDE SEQUENCE [LARGE SCALE GENOMIC DNA]</scope>
    <source>
        <strain evidence="11 12">Bristol N2</strain>
    </source>
</reference>
<dbReference type="UCSC" id="Y56A3A.28">
    <property type="organism name" value="c. elegans"/>
</dbReference>
<dbReference type="Proteomes" id="UP000001940">
    <property type="component" value="Chromosome III"/>
</dbReference>
<proteinExistence type="predicted"/>
<keyword evidence="12" id="KW-1185">Reference proteome</keyword>
<dbReference type="InParanoid" id="Q9U235"/>
<dbReference type="InterPro" id="IPR013087">
    <property type="entry name" value="Znf_C2H2_type"/>
</dbReference>
<evidence type="ECO:0000256" key="3">
    <source>
        <dbReference type="ARBA" id="ARBA00022737"/>
    </source>
</evidence>
<dbReference type="PROSITE" id="PS50157">
    <property type="entry name" value="ZINC_FINGER_C2H2_2"/>
    <property type="match status" value="1"/>
</dbReference>
<name>Q9U235_CAEEL</name>
<feature type="compositionally biased region" description="Acidic residues" evidence="9">
    <location>
        <begin position="361"/>
        <end position="386"/>
    </location>
</feature>
<dbReference type="SMART" id="SM00355">
    <property type="entry name" value="ZnF_C2H2"/>
    <property type="match status" value="4"/>
</dbReference>
<evidence type="ECO:0000256" key="7">
    <source>
        <dbReference type="ARBA" id="ARBA00023242"/>
    </source>
</evidence>
<gene>
    <name evidence="11" type="ORF">CELE_Y56A3A.28</name>
    <name evidence="11 13" type="ORF">Y56A3A.28</name>
</gene>
<dbReference type="FunFam" id="3.30.160.60:FF:001755">
    <property type="entry name" value="Zinc finger protein 989"/>
    <property type="match status" value="1"/>
</dbReference>
<dbReference type="IntAct" id="Q9U235">
    <property type="interactions" value="8"/>
</dbReference>
<dbReference type="EMBL" id="BX284603">
    <property type="protein sequence ID" value="CAB60505.2"/>
    <property type="molecule type" value="Genomic_DNA"/>
</dbReference>
<evidence type="ECO:0000313" key="12">
    <source>
        <dbReference type="Proteomes" id="UP000001940"/>
    </source>
</evidence>
<dbReference type="SUPFAM" id="SSF57667">
    <property type="entry name" value="beta-beta-alpha zinc fingers"/>
    <property type="match status" value="2"/>
</dbReference>
<dbReference type="PeptideAtlas" id="Q9U235"/>
<dbReference type="InterPro" id="IPR036236">
    <property type="entry name" value="Znf_C2H2_sf"/>
</dbReference>
<evidence type="ECO:0000256" key="2">
    <source>
        <dbReference type="ARBA" id="ARBA00022723"/>
    </source>
</evidence>
<dbReference type="FunFam" id="3.30.160.60:FF:001685">
    <property type="entry name" value="Zinc finger and BTB domain-containing 5"/>
    <property type="match status" value="1"/>
</dbReference>
<evidence type="ECO:0000256" key="1">
    <source>
        <dbReference type="ARBA" id="ARBA00004123"/>
    </source>
</evidence>
<feature type="region of interest" description="Disordered" evidence="9">
    <location>
        <begin position="349"/>
        <end position="386"/>
    </location>
</feature>
<organism evidence="11 12">
    <name type="scientific">Caenorhabditis elegans</name>
    <dbReference type="NCBI Taxonomy" id="6239"/>
    <lineage>
        <taxon>Eukaryota</taxon>
        <taxon>Metazoa</taxon>
        <taxon>Ecdysozoa</taxon>
        <taxon>Nematoda</taxon>
        <taxon>Chromadorea</taxon>
        <taxon>Rhabditida</taxon>
        <taxon>Rhabditina</taxon>
        <taxon>Rhabditomorpha</taxon>
        <taxon>Rhabditoidea</taxon>
        <taxon>Rhabditidae</taxon>
        <taxon>Peloderinae</taxon>
        <taxon>Caenorhabditis</taxon>
    </lineage>
</organism>
<evidence type="ECO:0000313" key="11">
    <source>
        <dbReference type="EMBL" id="CAB60505.2"/>
    </source>
</evidence>
<feature type="domain" description="C2H2-type" evidence="10">
    <location>
        <begin position="237"/>
        <end position="264"/>
    </location>
</feature>
<dbReference type="Bgee" id="WBGene00013240">
    <property type="expression patterns" value="Expressed in embryo and 3 other cell types or tissues"/>
</dbReference>
<dbReference type="AGR" id="WB:WBGene00013240"/>
<dbReference type="PROSITE" id="PS00028">
    <property type="entry name" value="ZINC_FINGER_C2H2_1"/>
    <property type="match status" value="1"/>
</dbReference>
<dbReference type="HOGENOM" id="CLU_716178_0_0_1"/>
<feature type="compositionally biased region" description="Basic and acidic residues" evidence="9">
    <location>
        <begin position="103"/>
        <end position="114"/>
    </location>
</feature>
<accession>Q9U235</accession>
<dbReference type="InterPro" id="IPR050589">
    <property type="entry name" value="Ikaros_C2H2-ZF"/>
</dbReference>
<keyword evidence="3" id="KW-0677">Repeat</keyword>
<dbReference type="OMA" id="WHTEDCL"/>
<dbReference type="GO" id="GO:0003677">
    <property type="term" value="F:DNA binding"/>
    <property type="evidence" value="ECO:0007669"/>
    <property type="project" value="UniProtKB-KW"/>
</dbReference>
<sequence length="386" mass="44260">MRRQKTEEERSWTSISRHFLCLECRKYFRNKREFYWHTEDCLMEAFEREVALSVSRGADEDIAENEEEWDDQPSEEALGLIAKNEASPSKQQQPPPPPKSSPRKPEKAQKEEKVIAGPRGSQIIVSVEPQVEAGFQSDDDDDSEPPLLVSQVEQEKEDINEEDIGNNDDEEEEMEGDLEYGDEETPLSFIPSGTVVGAPANQDDGSKPKMECPTCGLVLYRHNFAAHFRIHTGEQPYGCDYCGKRFRTTSSLKVHKRAHTGEKPYVCPSCDYRTITKRNLDRHIVNHHIRNAVIKGPIMRRSRTIPRYHPEDQVESIPTTMKYTVNEKSVRVSVAATRRRQLREDHTYISAAAASTSNEPYVEEEEEIIEEAPIGDEDDEEEEVYE</sequence>
<dbReference type="eggNOG" id="ENOG502S6GV">
    <property type="taxonomic scope" value="Eukaryota"/>
</dbReference>
<evidence type="ECO:0000259" key="10">
    <source>
        <dbReference type="PROSITE" id="PS50157"/>
    </source>
</evidence>
<dbReference type="PaxDb" id="6239-Y56A3A.28"/>
<evidence type="ECO:0000256" key="8">
    <source>
        <dbReference type="PROSITE-ProRule" id="PRU00042"/>
    </source>
</evidence>
<dbReference type="GO" id="GO:0005634">
    <property type="term" value="C:nucleus"/>
    <property type="evidence" value="ECO:0007669"/>
    <property type="project" value="UniProtKB-SubCell"/>
</dbReference>
<keyword evidence="7" id="KW-0539">Nucleus</keyword>
<evidence type="ECO:0000313" key="13">
    <source>
        <dbReference type="WormBase" id="Y56A3A.28"/>
    </source>
</evidence>
<comment type="subcellular location">
    <subcellularLocation>
        <location evidence="1">Nucleus</location>
    </subcellularLocation>
</comment>
<dbReference type="WormBase" id="Y56A3A.28">
    <property type="protein sequence ID" value="CE37294"/>
    <property type="gene ID" value="WBGene00013240"/>
</dbReference>
<feature type="compositionally biased region" description="Acidic residues" evidence="9">
    <location>
        <begin position="155"/>
        <end position="180"/>
    </location>
</feature>
<feature type="region of interest" description="Disordered" evidence="9">
    <location>
        <begin position="58"/>
        <end position="124"/>
    </location>
</feature>
<dbReference type="PANTHER" id="PTHR24404:SF114">
    <property type="entry name" value="KLUMPFUSS, ISOFORM B-RELATED"/>
    <property type="match status" value="1"/>
</dbReference>
<dbReference type="Pfam" id="PF00096">
    <property type="entry name" value="zf-C2H2"/>
    <property type="match status" value="1"/>
</dbReference>
<keyword evidence="5" id="KW-0862">Zinc</keyword>
<dbReference type="OrthoDB" id="8113227at2759"/>
<evidence type="ECO:0000256" key="5">
    <source>
        <dbReference type="ARBA" id="ARBA00022833"/>
    </source>
</evidence>
<dbReference type="FunCoup" id="Q9U235">
    <property type="interactions" value="482"/>
</dbReference>